<keyword evidence="1" id="KW-0732">Signal</keyword>
<comment type="caution">
    <text evidence="2">The sequence shown here is derived from an EMBL/GenBank/DDBJ whole genome shotgun (WGS) entry which is preliminary data.</text>
</comment>
<dbReference type="Proteomes" id="UP001302329">
    <property type="component" value="Unassembled WGS sequence"/>
</dbReference>
<dbReference type="EMBL" id="JAYGHY010000006">
    <property type="protein sequence ID" value="MEA5441592.1"/>
    <property type="molecule type" value="Genomic_DNA"/>
</dbReference>
<evidence type="ECO:0000256" key="1">
    <source>
        <dbReference type="SAM" id="SignalP"/>
    </source>
</evidence>
<keyword evidence="3" id="KW-1185">Reference proteome</keyword>
<protein>
    <recommendedName>
        <fullName evidence="4">Secreted protein</fullName>
    </recommendedName>
</protein>
<organism evidence="2 3">
    <name type="scientific">Cyanobium gracile UHCC 0281</name>
    <dbReference type="NCBI Taxonomy" id="3110309"/>
    <lineage>
        <taxon>Bacteria</taxon>
        <taxon>Bacillati</taxon>
        <taxon>Cyanobacteriota</taxon>
        <taxon>Cyanophyceae</taxon>
        <taxon>Synechococcales</taxon>
        <taxon>Prochlorococcaceae</taxon>
        <taxon>Cyanobium</taxon>
    </lineage>
</organism>
<evidence type="ECO:0000313" key="2">
    <source>
        <dbReference type="EMBL" id="MEA5441592.1"/>
    </source>
</evidence>
<evidence type="ECO:0000313" key="3">
    <source>
        <dbReference type="Proteomes" id="UP001302329"/>
    </source>
</evidence>
<evidence type="ECO:0008006" key="4">
    <source>
        <dbReference type="Google" id="ProtNLM"/>
    </source>
</evidence>
<feature type="chain" id="PRO_5046393985" description="Secreted protein" evidence="1">
    <location>
        <begin position="28"/>
        <end position="274"/>
    </location>
</feature>
<gene>
    <name evidence="2" type="ORF">VB739_03395</name>
</gene>
<reference evidence="2 3" key="1">
    <citation type="submission" date="2023-12" db="EMBL/GenBank/DDBJ databases">
        <title>Baltic Sea Cyanobacteria.</title>
        <authorList>
            <person name="Delbaje E."/>
            <person name="Fewer D.P."/>
            <person name="Shishido T.K."/>
        </authorList>
    </citation>
    <scope>NUCLEOTIDE SEQUENCE [LARGE SCALE GENOMIC DNA]</scope>
    <source>
        <strain evidence="2 3">UHCC 0281</strain>
    </source>
</reference>
<proteinExistence type="predicted"/>
<dbReference type="RefSeq" id="WP_323355717.1">
    <property type="nucleotide sequence ID" value="NZ_JAYGHY010000006.1"/>
</dbReference>
<accession>A0ABU5SSU7</accession>
<sequence>MRKLLGSAALGALLATPSLLAPMAAAAAAPAVDSAELESTVKSIASQLRQSWNADPGTATLPWPAIEVLPTGQTPLAACPGTSVATGAQSPALFCAASGKVLLDRTRLTREASRHGEWGVVYWVGVGLAKAILGSRPASLLPPAAANLQANCLAGVLIGGTNLQPKPQDPPKPDQLVAPANGAYTTAAAEQMGTRSQRSYALLTGLGVTDLGGCSDASMAQLAMDQVPDPALLEQLATGTDRAVFNTLGVINRRCRRLPNAPCPRQVPSFSGKK</sequence>
<feature type="signal peptide" evidence="1">
    <location>
        <begin position="1"/>
        <end position="27"/>
    </location>
</feature>
<name>A0ABU5SSU7_9CYAN</name>